<evidence type="ECO:0000313" key="2">
    <source>
        <dbReference type="EMBL" id="CAF1620728.1"/>
    </source>
</evidence>
<evidence type="ECO:0000313" key="1">
    <source>
        <dbReference type="EMBL" id="CAF1392042.1"/>
    </source>
</evidence>
<gene>
    <name evidence="2" type="ORF">JXQ802_LOCUS50557</name>
    <name evidence="1" type="ORF">PYM288_LOCUS34383</name>
</gene>
<name>A0A816CD71_9BILA</name>
<keyword evidence="3" id="KW-1185">Reference proteome</keyword>
<organism evidence="2 3">
    <name type="scientific">Rotaria sordida</name>
    <dbReference type="NCBI Taxonomy" id="392033"/>
    <lineage>
        <taxon>Eukaryota</taxon>
        <taxon>Metazoa</taxon>
        <taxon>Spiralia</taxon>
        <taxon>Gnathifera</taxon>
        <taxon>Rotifera</taxon>
        <taxon>Eurotatoria</taxon>
        <taxon>Bdelloidea</taxon>
        <taxon>Philodinida</taxon>
        <taxon>Philodinidae</taxon>
        <taxon>Rotaria</taxon>
    </lineage>
</organism>
<dbReference type="Proteomes" id="UP000663854">
    <property type="component" value="Unassembled WGS sequence"/>
</dbReference>
<sequence length="40" mass="4569">MSKHVNPVNRLTDAQQELTMIRRIVSLISILAALDFPYLT</sequence>
<comment type="caution">
    <text evidence="2">The sequence shown here is derived from an EMBL/GenBank/DDBJ whole genome shotgun (WGS) entry which is preliminary data.</text>
</comment>
<protein>
    <submittedName>
        <fullName evidence="2">Uncharacterized protein</fullName>
    </submittedName>
</protein>
<proteinExistence type="predicted"/>
<accession>A0A816CD71</accession>
<evidence type="ECO:0000313" key="3">
    <source>
        <dbReference type="Proteomes" id="UP000663870"/>
    </source>
</evidence>
<feature type="non-terminal residue" evidence="2">
    <location>
        <position position="40"/>
    </location>
</feature>
<dbReference type="EMBL" id="CAJNOL010006692">
    <property type="protein sequence ID" value="CAF1620728.1"/>
    <property type="molecule type" value="Genomic_DNA"/>
</dbReference>
<dbReference type="AlphaFoldDB" id="A0A816CD71"/>
<reference evidence="2" key="1">
    <citation type="submission" date="2021-02" db="EMBL/GenBank/DDBJ databases">
        <authorList>
            <person name="Nowell W R."/>
        </authorList>
    </citation>
    <scope>NUCLEOTIDE SEQUENCE</scope>
</reference>
<dbReference type="EMBL" id="CAJNOH010005209">
    <property type="protein sequence ID" value="CAF1392042.1"/>
    <property type="molecule type" value="Genomic_DNA"/>
</dbReference>
<dbReference type="Proteomes" id="UP000663870">
    <property type="component" value="Unassembled WGS sequence"/>
</dbReference>